<dbReference type="eggNOG" id="COG1328">
    <property type="taxonomic scope" value="Bacteria"/>
</dbReference>
<dbReference type="GO" id="GO:0006260">
    <property type="term" value="P:DNA replication"/>
    <property type="evidence" value="ECO:0007669"/>
    <property type="project" value="InterPro"/>
</dbReference>
<dbReference type="Gene3D" id="3.40.30.10">
    <property type="entry name" value="Glutaredoxin"/>
    <property type="match status" value="1"/>
</dbReference>
<dbReference type="eggNOG" id="COG0526">
    <property type="taxonomic scope" value="Bacteria"/>
</dbReference>
<dbReference type="RefSeq" id="WP_013313480.1">
    <property type="nucleotide sequence ID" value="NC_014484.1"/>
</dbReference>
<reference evidence="2 3" key="2">
    <citation type="journal article" date="2010" name="J. Bacteriol.">
        <title>Genome sequence of the polysaccharide-degrading, thermophilic anaerobe Spirochaeta thermophila DSM 6192.</title>
        <authorList>
            <person name="Angelov A."/>
            <person name="Liebl S."/>
            <person name="Ballschmiter M."/>
            <person name="Bomeke M."/>
            <person name="Lehmann R."/>
            <person name="Liesegang H."/>
            <person name="Daniel R."/>
            <person name="Liebl W."/>
        </authorList>
    </citation>
    <scope>NUCLEOTIDE SEQUENCE [LARGE SCALE GENOMIC DNA]</scope>
    <source>
        <strain evidence="3">ATCC 49972 / DSM 6192 / RI 19.B1</strain>
    </source>
</reference>
<dbReference type="InterPro" id="IPR012336">
    <property type="entry name" value="Thioredoxin-like_fold"/>
</dbReference>
<dbReference type="PROSITE" id="PS51354">
    <property type="entry name" value="GLUTAREDOXIN_2"/>
    <property type="match status" value="1"/>
</dbReference>
<sequence>MDVSARLAEIDREIESLKARLAEVKGRETEIYTRIVGYYRSLKNWNKGKKEEYRHRKTFEVGLSFDTFRTRERREADEILYFYRKACPYCPAMRQALEEAGISYRAVDVDTAEGQSLAERYGVLGTPTVLLLDGKGKEVGRTTSPEELKDLLKGAAAVA</sequence>
<dbReference type="AlphaFoldDB" id="E0RR61"/>
<dbReference type="CDD" id="cd02947">
    <property type="entry name" value="TRX_family"/>
    <property type="match status" value="1"/>
</dbReference>
<feature type="domain" description="Thioredoxin-like fold" evidence="1">
    <location>
        <begin position="85"/>
        <end position="153"/>
    </location>
</feature>
<evidence type="ECO:0000313" key="2">
    <source>
        <dbReference type="EMBL" id="ADN01639.1"/>
    </source>
</evidence>
<protein>
    <recommendedName>
        <fullName evidence="1">Thioredoxin-like fold domain-containing protein</fullName>
    </recommendedName>
</protein>
<dbReference type="InterPro" id="IPR036249">
    <property type="entry name" value="Thioredoxin-like_sf"/>
</dbReference>
<gene>
    <name evidence="2" type="ordered locus">STHERM_c06810</name>
</gene>
<dbReference type="HOGENOM" id="CLU_1467614_0_0_12"/>
<dbReference type="KEGG" id="sta:STHERM_c06810"/>
<dbReference type="GO" id="GO:0008998">
    <property type="term" value="F:ribonucleoside-triphosphate reductase (thioredoxin) activity"/>
    <property type="evidence" value="ECO:0007669"/>
    <property type="project" value="InterPro"/>
</dbReference>
<accession>E0RR61</accession>
<dbReference type="PaxDb" id="665571-STHERM_c06810"/>
<evidence type="ECO:0000313" key="3">
    <source>
        <dbReference type="Proteomes" id="UP000001296"/>
    </source>
</evidence>
<dbReference type="Pfam" id="PF13192">
    <property type="entry name" value="Thioredoxin_3"/>
    <property type="match status" value="1"/>
</dbReference>
<dbReference type="SUPFAM" id="SSF52833">
    <property type="entry name" value="Thioredoxin-like"/>
    <property type="match status" value="1"/>
</dbReference>
<dbReference type="Pfam" id="PF13597">
    <property type="entry name" value="NRDD"/>
    <property type="match status" value="1"/>
</dbReference>
<reference key="1">
    <citation type="submission" date="2009-08" db="EMBL/GenBank/DDBJ databases">
        <title>The genome sequence of Spirochaeta thermophila DSM6192.</title>
        <authorList>
            <person name="Angelov A."/>
            <person name="Mientus M."/>
            <person name="Wittenberg S."/>
            <person name="Lehmann R."/>
            <person name="Liesegang H."/>
            <person name="Daniel R."/>
            <person name="Liebl W."/>
        </authorList>
    </citation>
    <scope>NUCLEOTIDE SEQUENCE</scope>
    <source>
        <strain>DSM 6192</strain>
    </source>
</reference>
<proteinExistence type="predicted"/>
<evidence type="ECO:0000259" key="1">
    <source>
        <dbReference type="Pfam" id="PF13192"/>
    </source>
</evidence>
<dbReference type="InterPro" id="IPR012833">
    <property type="entry name" value="NrdD"/>
</dbReference>
<organism evidence="2 3">
    <name type="scientific">Winmispira thermophila (strain ATCC 49972 / DSM 6192 / RI 19.B1)</name>
    <name type="common">Spirochaeta thermophila</name>
    <dbReference type="NCBI Taxonomy" id="665571"/>
    <lineage>
        <taxon>Bacteria</taxon>
        <taxon>Pseudomonadati</taxon>
        <taxon>Spirochaetota</taxon>
        <taxon>Spirochaetia</taxon>
        <taxon>Winmispirales</taxon>
        <taxon>Winmispiraceae</taxon>
        <taxon>Winmispira</taxon>
    </lineage>
</organism>
<dbReference type="EMBL" id="CP001698">
    <property type="protein sequence ID" value="ADN01639.1"/>
    <property type="molecule type" value="Genomic_DNA"/>
</dbReference>
<dbReference type="Proteomes" id="UP000001296">
    <property type="component" value="Chromosome"/>
</dbReference>
<name>E0RR61_WINT6</name>